<sequence>MGDQSQKTLQSDGQKTANSFGKCKYFSHSLSRAALLGRRGETRYGLCVRRFQGGCRRWTRPLSSSRVCRIVEERLTDAISSAPKADYTKVLIGAAFNTAR</sequence>
<protein>
    <submittedName>
        <fullName evidence="1">Uncharacterized protein</fullName>
    </submittedName>
</protein>
<dbReference type="EMBL" id="CP132314">
    <property type="protein sequence ID" value="WLS03338.1"/>
    <property type="molecule type" value="Genomic_DNA"/>
</dbReference>
<organism evidence="1 2">
    <name type="scientific">Shinella oryzae</name>
    <dbReference type="NCBI Taxonomy" id="2871820"/>
    <lineage>
        <taxon>Bacteria</taxon>
        <taxon>Pseudomonadati</taxon>
        <taxon>Pseudomonadota</taxon>
        <taxon>Alphaproteobacteria</taxon>
        <taxon>Hyphomicrobiales</taxon>
        <taxon>Rhizobiaceae</taxon>
        <taxon>Shinella</taxon>
    </lineage>
</organism>
<keyword evidence="2" id="KW-1185">Reference proteome</keyword>
<dbReference type="RefSeq" id="WP_306158911.1">
    <property type="nucleotide sequence ID" value="NZ_CP132314.1"/>
</dbReference>
<proteinExistence type="predicted"/>
<name>A0ABY9K440_9HYPH</name>
<evidence type="ECO:0000313" key="2">
    <source>
        <dbReference type="Proteomes" id="UP001225788"/>
    </source>
</evidence>
<accession>A0ABY9K440</accession>
<dbReference type="Proteomes" id="UP001225788">
    <property type="component" value="Chromosome"/>
</dbReference>
<reference evidence="1 2" key="1">
    <citation type="submission" date="2023-08" db="EMBL/GenBank/DDBJ databases">
        <title>Pathogen: clinical or host-associated sample.</title>
        <authorList>
            <person name="Hergert J."/>
            <person name="Casey R."/>
            <person name="Wagner J."/>
            <person name="Young E.L."/>
            <person name="Oakeson K.F."/>
        </authorList>
    </citation>
    <scope>NUCLEOTIDE SEQUENCE [LARGE SCALE GENOMIC DNA]</scope>
    <source>
        <strain evidence="1 2">UPHL-collab-2</strain>
    </source>
</reference>
<evidence type="ECO:0000313" key="1">
    <source>
        <dbReference type="EMBL" id="WLS03338.1"/>
    </source>
</evidence>
<gene>
    <name evidence="1" type="ORF">Q9315_01465</name>
</gene>